<protein>
    <submittedName>
        <fullName evidence="2">ATP-binding protein</fullName>
    </submittedName>
</protein>
<keyword evidence="2" id="KW-0067">ATP-binding</keyword>
<proteinExistence type="predicted"/>
<dbReference type="Proteomes" id="UP000595046">
    <property type="component" value="Chromosome"/>
</dbReference>
<keyword evidence="2" id="KW-0547">Nucleotide-binding</keyword>
<evidence type="ECO:0000256" key="1">
    <source>
        <dbReference type="SAM" id="SignalP"/>
    </source>
</evidence>
<feature type="chain" id="PRO_5032906763" evidence="1">
    <location>
        <begin position="29"/>
        <end position="87"/>
    </location>
</feature>
<feature type="signal peptide" evidence="1">
    <location>
        <begin position="1"/>
        <end position="28"/>
    </location>
</feature>
<dbReference type="EMBL" id="CP048882">
    <property type="protein sequence ID" value="QPP06872.1"/>
    <property type="molecule type" value="Genomic_DNA"/>
</dbReference>
<dbReference type="RefSeq" id="WP_197350690.1">
    <property type="nucleotide sequence ID" value="NZ_CP048882.1"/>
</dbReference>
<dbReference type="AlphaFoldDB" id="A0A7T1T5Q2"/>
<gene>
    <name evidence="2" type="ORF">G4Z16_11260</name>
</gene>
<name>A0A7T1T5Q2_9ACTN</name>
<sequence length="87" mass="8438">MHQVARKILGVAVLGAAFASAGTGVASADTLGSVTKNPAAKAVDGDDTAASVKGAVNRAGQNVLQKNGRTIGVNGPVSESLGGAPRI</sequence>
<evidence type="ECO:0000313" key="2">
    <source>
        <dbReference type="EMBL" id="QPP06872.1"/>
    </source>
</evidence>
<keyword evidence="3" id="KW-1185">Reference proteome</keyword>
<accession>A0A7T1T5Q2</accession>
<dbReference type="KEGG" id="sbat:G4Z16_11260"/>
<evidence type="ECO:0000313" key="3">
    <source>
        <dbReference type="Proteomes" id="UP000595046"/>
    </source>
</evidence>
<organism evidence="2 3">
    <name type="scientific">Streptomyces bathyalis</name>
    <dbReference type="NCBI Taxonomy" id="2710756"/>
    <lineage>
        <taxon>Bacteria</taxon>
        <taxon>Bacillati</taxon>
        <taxon>Actinomycetota</taxon>
        <taxon>Actinomycetes</taxon>
        <taxon>Kitasatosporales</taxon>
        <taxon>Streptomycetaceae</taxon>
        <taxon>Streptomyces</taxon>
    </lineage>
</organism>
<dbReference type="GO" id="GO:0005524">
    <property type="term" value="F:ATP binding"/>
    <property type="evidence" value="ECO:0007669"/>
    <property type="project" value="UniProtKB-KW"/>
</dbReference>
<reference evidence="3" key="1">
    <citation type="submission" date="2020-02" db="EMBL/GenBank/DDBJ databases">
        <title>Streptomyces sp. ASO4wet.</title>
        <authorList>
            <person name="Risdian C."/>
            <person name="Landwehr W."/>
            <person name="Schupp P."/>
            <person name="Wink J."/>
        </authorList>
    </citation>
    <scope>NUCLEOTIDE SEQUENCE [LARGE SCALE GENOMIC DNA]</scope>
    <source>
        <strain evidence="3">ASO4wet</strain>
    </source>
</reference>
<keyword evidence="1" id="KW-0732">Signal</keyword>